<organism evidence="1 2">
    <name type="scientific">Sciurus vulgaris</name>
    <name type="common">Eurasian red squirrel</name>
    <dbReference type="NCBI Taxonomy" id="55149"/>
    <lineage>
        <taxon>Eukaryota</taxon>
        <taxon>Metazoa</taxon>
        <taxon>Chordata</taxon>
        <taxon>Craniata</taxon>
        <taxon>Vertebrata</taxon>
        <taxon>Euteleostomi</taxon>
        <taxon>Mammalia</taxon>
        <taxon>Eutheria</taxon>
        <taxon>Euarchontoglires</taxon>
        <taxon>Glires</taxon>
        <taxon>Rodentia</taxon>
        <taxon>Sciuromorpha</taxon>
        <taxon>Sciuridae</taxon>
        <taxon>Sciurinae</taxon>
        <taxon>Sciurini</taxon>
        <taxon>Sciurus</taxon>
    </lineage>
</organism>
<proteinExistence type="predicted"/>
<accession>A0A8D2DV33</accession>
<reference evidence="1" key="1">
    <citation type="submission" date="2025-08" db="UniProtKB">
        <authorList>
            <consortium name="Ensembl"/>
        </authorList>
    </citation>
    <scope>IDENTIFICATION</scope>
</reference>
<dbReference type="GeneTree" id="ENSGT00960000192410"/>
<evidence type="ECO:0000313" key="2">
    <source>
        <dbReference type="Proteomes" id="UP000694564"/>
    </source>
</evidence>
<evidence type="ECO:0000313" key="1">
    <source>
        <dbReference type="Ensembl" id="ENSSVLP00005029452.1"/>
    </source>
</evidence>
<reference evidence="1" key="2">
    <citation type="submission" date="2025-09" db="UniProtKB">
        <authorList>
            <consortium name="Ensembl"/>
        </authorList>
    </citation>
    <scope>IDENTIFICATION</scope>
</reference>
<sequence length="95" mass="11709">QHVTFCKYCTIRFFKVQCNLYYNSVDNCIPLKSWPCKIQPSFNIHAFVPLRKYFFVIFVLQNYYMIQSVYRLTCHKRVIFLSFYFLLYRSSIFKQ</sequence>
<dbReference type="AlphaFoldDB" id="A0A8D2DV33"/>
<protein>
    <submittedName>
        <fullName evidence="1">Uncharacterized protein</fullName>
    </submittedName>
</protein>
<dbReference type="Proteomes" id="UP000694564">
    <property type="component" value="Chromosome 5"/>
</dbReference>
<name>A0A8D2DV33_SCIVU</name>
<keyword evidence="2" id="KW-1185">Reference proteome</keyword>
<dbReference type="Ensembl" id="ENSSVLT00005032712.1">
    <property type="protein sequence ID" value="ENSSVLP00005029452.1"/>
    <property type="gene ID" value="ENSSVLG00005023266.1"/>
</dbReference>
<dbReference type="OrthoDB" id="10508646at2759"/>